<dbReference type="PANTHER" id="PTHR31358:SF29">
    <property type="entry name" value="PROTEIN WVD2-LIKE 5-RELATED"/>
    <property type="match status" value="1"/>
</dbReference>
<dbReference type="PANTHER" id="PTHR31358">
    <property type="entry name" value="PROTEIN WVD2-LIKE 4"/>
    <property type="match status" value="1"/>
</dbReference>
<feature type="compositionally biased region" description="Polar residues" evidence="6">
    <location>
        <begin position="341"/>
        <end position="352"/>
    </location>
</feature>
<evidence type="ECO:0000256" key="6">
    <source>
        <dbReference type="SAM" id="MobiDB-lite"/>
    </source>
</evidence>
<comment type="subcellular location">
    <subcellularLocation>
        <location evidence="1">Cytoplasm</location>
        <location evidence="1">Cytoskeleton</location>
    </subcellularLocation>
</comment>
<evidence type="ECO:0000256" key="4">
    <source>
        <dbReference type="ARBA" id="ARBA00022701"/>
    </source>
</evidence>
<evidence type="ECO:0000313" key="9">
    <source>
        <dbReference type="Proteomes" id="UP000655225"/>
    </source>
</evidence>
<dbReference type="Proteomes" id="UP000655225">
    <property type="component" value="Unassembled WGS sequence"/>
</dbReference>
<dbReference type="InterPro" id="IPR027329">
    <property type="entry name" value="TPX2_C"/>
</dbReference>
<feature type="domain" description="TPX2 C-terminal" evidence="7">
    <location>
        <begin position="253"/>
        <end position="324"/>
    </location>
</feature>
<feature type="region of interest" description="Disordered" evidence="6">
    <location>
        <begin position="164"/>
        <end position="249"/>
    </location>
</feature>
<sequence>METDNLVIATGAEMGRQNGVHEKRPTSGEKDGILDGRIGTVGTNGSPEIVAQLEESGTFNSSTGEIREGTIVHDEISGFTISKESRVKDTEHTNHSKPQKGQGKNKTAGPKHVEAAWVKKNKDGNVEAVSTVLNGSVTSTSRSKQPFALATNRTFNDRQVAEINAGFDSSRPTKLTSAPSAAWHSQQTGKSCSASSITNVTQSEGLKEQTKHLKPLKQGPSSKVEENMPSASLSPTAGGTKPRKAGTLPSYSFSFKCDERAEKRKAFYSKLEEKVHAKEAEKTTLQEKSKETQEAEIKMLRKSLTFKAIPMPSFYQEPAPPKLELKKIPPTRAKSPKFGRQKSSTVAHSEGTSGHSSRLGRLSLDEKVPQDGITKGSPLHPKKPFRKSLPKLPSEKSSMANATDDATSPQQSENHELKQEVGLTAEPSQTQSRVSDGPVSEDQVQPSLEQEPMSELVTSEHLTEEH</sequence>
<feature type="compositionally biased region" description="Polar residues" evidence="6">
    <location>
        <begin position="399"/>
        <end position="412"/>
    </location>
</feature>
<keyword evidence="3" id="KW-0963">Cytoplasm</keyword>
<evidence type="ECO:0000256" key="2">
    <source>
        <dbReference type="ARBA" id="ARBA00005885"/>
    </source>
</evidence>
<protein>
    <recommendedName>
        <fullName evidence="7">TPX2 C-terminal domain-containing protein</fullName>
    </recommendedName>
</protein>
<feature type="region of interest" description="Disordered" evidence="6">
    <location>
        <begin position="1"/>
        <end position="111"/>
    </location>
</feature>
<feature type="compositionally biased region" description="Basic and acidic residues" evidence="6">
    <location>
        <begin position="83"/>
        <end position="94"/>
    </location>
</feature>
<comment type="similarity">
    <text evidence="2">Belongs to the TPX2 family.</text>
</comment>
<evidence type="ECO:0000256" key="5">
    <source>
        <dbReference type="ARBA" id="ARBA00023212"/>
    </source>
</evidence>
<keyword evidence="9" id="KW-1185">Reference proteome</keyword>
<dbReference type="AlphaFoldDB" id="A0A834YTR6"/>
<keyword evidence="5" id="KW-0206">Cytoskeleton</keyword>
<feature type="compositionally biased region" description="Basic and acidic residues" evidence="6">
    <location>
        <begin position="65"/>
        <end position="76"/>
    </location>
</feature>
<feature type="compositionally biased region" description="Low complexity" evidence="6">
    <location>
        <begin position="353"/>
        <end position="362"/>
    </location>
</feature>
<evidence type="ECO:0000256" key="1">
    <source>
        <dbReference type="ARBA" id="ARBA00004245"/>
    </source>
</evidence>
<comment type="caution">
    <text evidence="8">The sequence shown here is derived from an EMBL/GenBank/DDBJ whole genome shotgun (WGS) entry which is preliminary data.</text>
</comment>
<evidence type="ECO:0000259" key="7">
    <source>
        <dbReference type="Pfam" id="PF06886"/>
    </source>
</evidence>
<reference evidence="8 9" key="1">
    <citation type="submission" date="2020-04" db="EMBL/GenBank/DDBJ databases">
        <title>Plant Genome Project.</title>
        <authorList>
            <person name="Zhang R.-G."/>
        </authorList>
    </citation>
    <scope>NUCLEOTIDE SEQUENCE [LARGE SCALE GENOMIC DNA]</scope>
    <source>
        <strain evidence="8">YNK0</strain>
        <tissue evidence="8">Leaf</tissue>
    </source>
</reference>
<proteinExistence type="inferred from homology"/>
<evidence type="ECO:0000313" key="8">
    <source>
        <dbReference type="EMBL" id="KAF8393210.1"/>
    </source>
</evidence>
<feature type="region of interest" description="Disordered" evidence="6">
    <location>
        <begin position="312"/>
        <end position="466"/>
    </location>
</feature>
<feature type="compositionally biased region" description="Polar residues" evidence="6">
    <location>
        <begin position="170"/>
        <end position="204"/>
    </location>
</feature>
<feature type="compositionally biased region" description="Polar residues" evidence="6">
    <location>
        <begin position="55"/>
        <end position="64"/>
    </location>
</feature>
<feature type="compositionally biased region" description="Basic and acidic residues" evidence="6">
    <location>
        <begin position="19"/>
        <end position="34"/>
    </location>
</feature>
<gene>
    <name evidence="8" type="ORF">HHK36_021451</name>
</gene>
<feature type="region of interest" description="Disordered" evidence="6">
    <location>
        <begin position="275"/>
        <end position="294"/>
    </location>
</feature>
<dbReference type="GO" id="GO:0005874">
    <property type="term" value="C:microtubule"/>
    <property type="evidence" value="ECO:0007669"/>
    <property type="project" value="UniProtKB-KW"/>
</dbReference>
<dbReference type="OrthoDB" id="1939285at2759"/>
<evidence type="ECO:0000256" key="3">
    <source>
        <dbReference type="ARBA" id="ARBA00022490"/>
    </source>
</evidence>
<name>A0A834YTR6_TETSI</name>
<organism evidence="8 9">
    <name type="scientific">Tetracentron sinense</name>
    <name type="common">Spur-leaf</name>
    <dbReference type="NCBI Taxonomy" id="13715"/>
    <lineage>
        <taxon>Eukaryota</taxon>
        <taxon>Viridiplantae</taxon>
        <taxon>Streptophyta</taxon>
        <taxon>Embryophyta</taxon>
        <taxon>Tracheophyta</taxon>
        <taxon>Spermatophyta</taxon>
        <taxon>Magnoliopsida</taxon>
        <taxon>Trochodendrales</taxon>
        <taxon>Trochodendraceae</taxon>
        <taxon>Tetracentron</taxon>
    </lineage>
</organism>
<accession>A0A834YTR6</accession>
<feature type="compositionally biased region" description="Basic residues" evidence="6">
    <location>
        <begin position="380"/>
        <end position="389"/>
    </location>
</feature>
<dbReference type="EMBL" id="JABCRI010000015">
    <property type="protein sequence ID" value="KAF8393210.1"/>
    <property type="molecule type" value="Genomic_DNA"/>
</dbReference>
<dbReference type="Pfam" id="PF06886">
    <property type="entry name" value="TPX2"/>
    <property type="match status" value="1"/>
</dbReference>
<keyword evidence="4" id="KW-0493">Microtubule</keyword>
<dbReference type="InterPro" id="IPR044833">
    <property type="entry name" value="WDL5/6"/>
</dbReference>
<dbReference type="OMA" id="PNETNEA"/>
<dbReference type="GO" id="GO:0008017">
    <property type="term" value="F:microtubule binding"/>
    <property type="evidence" value="ECO:0007669"/>
    <property type="project" value="InterPro"/>
</dbReference>